<protein>
    <submittedName>
        <fullName evidence="1">Uncharacterized protein</fullName>
    </submittedName>
</protein>
<gene>
    <name evidence="1" type="ORF">SAMN04488047_12719</name>
</gene>
<accession>A0A1I5V6C5</accession>
<sequence length="61" mass="6796">MEGARPLRTVMGCMRAMIVPAVTRDRLGRGMRGYGLQGDRRLLAMRAVAHPLHDGLRAHRS</sequence>
<organism evidence="1 2">
    <name type="scientific">Tranquillimonas alkanivorans</name>
    <dbReference type="NCBI Taxonomy" id="441119"/>
    <lineage>
        <taxon>Bacteria</taxon>
        <taxon>Pseudomonadati</taxon>
        <taxon>Pseudomonadota</taxon>
        <taxon>Alphaproteobacteria</taxon>
        <taxon>Rhodobacterales</taxon>
        <taxon>Roseobacteraceae</taxon>
        <taxon>Tranquillimonas</taxon>
    </lineage>
</organism>
<proteinExistence type="predicted"/>
<keyword evidence="2" id="KW-1185">Reference proteome</keyword>
<dbReference type="EMBL" id="FOXA01000027">
    <property type="protein sequence ID" value="SFQ02496.1"/>
    <property type="molecule type" value="Genomic_DNA"/>
</dbReference>
<reference evidence="1 2" key="1">
    <citation type="submission" date="2016-10" db="EMBL/GenBank/DDBJ databases">
        <authorList>
            <person name="de Groot N.N."/>
        </authorList>
    </citation>
    <scope>NUCLEOTIDE SEQUENCE [LARGE SCALE GENOMIC DNA]</scope>
    <source>
        <strain evidence="1 2">DSM 19547</strain>
    </source>
</reference>
<evidence type="ECO:0000313" key="1">
    <source>
        <dbReference type="EMBL" id="SFQ02496.1"/>
    </source>
</evidence>
<dbReference type="AlphaFoldDB" id="A0A1I5V6C5"/>
<dbReference type="Proteomes" id="UP000199356">
    <property type="component" value="Unassembled WGS sequence"/>
</dbReference>
<dbReference type="STRING" id="441119.SAMN04488047_12719"/>
<evidence type="ECO:0000313" key="2">
    <source>
        <dbReference type="Proteomes" id="UP000199356"/>
    </source>
</evidence>
<name>A0A1I5V6C5_9RHOB</name>